<keyword evidence="1" id="KW-0812">Transmembrane</keyword>
<evidence type="ECO:0000313" key="3">
    <source>
        <dbReference type="Proteomes" id="UP001597307"/>
    </source>
</evidence>
<dbReference type="EMBL" id="JBHUGA010000011">
    <property type="protein sequence ID" value="MFD1845923.1"/>
    <property type="molecule type" value="Genomic_DNA"/>
</dbReference>
<evidence type="ECO:0000256" key="1">
    <source>
        <dbReference type="SAM" id="Phobius"/>
    </source>
</evidence>
<reference evidence="3" key="1">
    <citation type="journal article" date="2019" name="Int. J. Syst. Evol. Microbiol.">
        <title>The Global Catalogue of Microorganisms (GCM) 10K type strain sequencing project: providing services to taxonomists for standard genome sequencing and annotation.</title>
        <authorList>
            <consortium name="The Broad Institute Genomics Platform"/>
            <consortium name="The Broad Institute Genome Sequencing Center for Infectious Disease"/>
            <person name="Wu L."/>
            <person name="Ma J."/>
        </authorList>
    </citation>
    <scope>NUCLEOTIDE SEQUENCE [LARGE SCALE GENOMIC DNA]</scope>
    <source>
        <strain evidence="3">JCM 11496</strain>
    </source>
</reference>
<keyword evidence="1" id="KW-0472">Membrane</keyword>
<feature type="transmembrane region" description="Helical" evidence="1">
    <location>
        <begin position="54"/>
        <end position="75"/>
    </location>
</feature>
<dbReference type="Proteomes" id="UP001597307">
    <property type="component" value="Unassembled WGS sequence"/>
</dbReference>
<comment type="caution">
    <text evidence="2">The sequence shown here is derived from an EMBL/GenBank/DDBJ whole genome shotgun (WGS) entry which is preliminary data.</text>
</comment>
<gene>
    <name evidence="2" type="ORF">ACFSFX_04865</name>
</gene>
<evidence type="ECO:0000313" key="2">
    <source>
        <dbReference type="EMBL" id="MFD1845923.1"/>
    </source>
</evidence>
<keyword evidence="1" id="KW-1133">Transmembrane helix</keyword>
<keyword evidence="3" id="KW-1185">Reference proteome</keyword>
<name>A0ABW4Q568_9MICC</name>
<protein>
    <submittedName>
        <fullName evidence="2">Uncharacterized protein</fullName>
    </submittedName>
</protein>
<proteinExistence type="predicted"/>
<sequence length="103" mass="11899">MSNMLLTVSSPSLHEALWNSRWERSVKRMEYLRHVTSLLFILSFWPMMAGTVQLPLALCFPLAAVLLTLINELIIRRRHKADEAFIGEFSPNPALAHAYREDF</sequence>
<dbReference type="RefSeq" id="WP_343880510.1">
    <property type="nucleotide sequence ID" value="NZ_BAAAIJ010000047.1"/>
</dbReference>
<accession>A0ABW4Q568</accession>
<feature type="transmembrane region" description="Helical" evidence="1">
    <location>
        <begin position="31"/>
        <end position="48"/>
    </location>
</feature>
<organism evidence="2 3">
    <name type="scientific">Arthrobacter flavus</name>
    <dbReference type="NCBI Taxonomy" id="95172"/>
    <lineage>
        <taxon>Bacteria</taxon>
        <taxon>Bacillati</taxon>
        <taxon>Actinomycetota</taxon>
        <taxon>Actinomycetes</taxon>
        <taxon>Micrococcales</taxon>
        <taxon>Micrococcaceae</taxon>
        <taxon>Arthrobacter</taxon>
    </lineage>
</organism>